<feature type="transmembrane region" description="Helical" evidence="2">
    <location>
        <begin position="6"/>
        <end position="27"/>
    </location>
</feature>
<dbReference type="Proteomes" id="UP000265703">
    <property type="component" value="Unassembled WGS sequence"/>
</dbReference>
<gene>
    <name evidence="3" type="ORF">C1645_757676</name>
</gene>
<evidence type="ECO:0000313" key="4">
    <source>
        <dbReference type="Proteomes" id="UP000265703"/>
    </source>
</evidence>
<comment type="caution">
    <text evidence="3">The sequence shown here is derived from an EMBL/GenBank/DDBJ whole genome shotgun (WGS) entry which is preliminary data.</text>
</comment>
<evidence type="ECO:0000313" key="3">
    <source>
        <dbReference type="EMBL" id="RIA95378.1"/>
    </source>
</evidence>
<reference evidence="3 4" key="1">
    <citation type="submission" date="2018-06" db="EMBL/GenBank/DDBJ databases">
        <title>Comparative genomics reveals the genomic features of Rhizophagus irregularis, R. cerebriforme, R. diaphanum and Gigaspora rosea, and their symbiotic lifestyle signature.</title>
        <authorList>
            <person name="Morin E."/>
            <person name="San Clemente H."/>
            <person name="Chen E.C.H."/>
            <person name="De La Providencia I."/>
            <person name="Hainaut M."/>
            <person name="Kuo A."/>
            <person name="Kohler A."/>
            <person name="Murat C."/>
            <person name="Tang N."/>
            <person name="Roy S."/>
            <person name="Loubradou J."/>
            <person name="Henrissat B."/>
            <person name="Grigoriev I.V."/>
            <person name="Corradi N."/>
            <person name="Roux C."/>
            <person name="Martin F.M."/>
        </authorList>
    </citation>
    <scope>NUCLEOTIDE SEQUENCE [LARGE SCALE GENOMIC DNA]</scope>
    <source>
        <strain evidence="3 4">DAOM 227022</strain>
    </source>
</reference>
<keyword evidence="2" id="KW-0812">Transmembrane</keyword>
<keyword evidence="2" id="KW-1133">Transmembrane helix</keyword>
<feature type="transmembrane region" description="Helical" evidence="2">
    <location>
        <begin position="39"/>
        <end position="58"/>
    </location>
</feature>
<feature type="compositionally biased region" description="Low complexity" evidence="1">
    <location>
        <begin position="80"/>
        <end position="106"/>
    </location>
</feature>
<dbReference type="EMBL" id="QKYT01000062">
    <property type="protein sequence ID" value="RIA95378.1"/>
    <property type="molecule type" value="Genomic_DNA"/>
</dbReference>
<evidence type="ECO:0000256" key="2">
    <source>
        <dbReference type="SAM" id="Phobius"/>
    </source>
</evidence>
<accession>A0A397TAW5</accession>
<proteinExistence type="predicted"/>
<dbReference type="OrthoDB" id="2427198at2759"/>
<organism evidence="3 4">
    <name type="scientific">Glomus cerebriforme</name>
    <dbReference type="NCBI Taxonomy" id="658196"/>
    <lineage>
        <taxon>Eukaryota</taxon>
        <taxon>Fungi</taxon>
        <taxon>Fungi incertae sedis</taxon>
        <taxon>Mucoromycota</taxon>
        <taxon>Glomeromycotina</taxon>
        <taxon>Glomeromycetes</taxon>
        <taxon>Glomerales</taxon>
        <taxon>Glomeraceae</taxon>
        <taxon>Glomus</taxon>
    </lineage>
</organism>
<protein>
    <submittedName>
        <fullName evidence="3">Uncharacterized protein</fullName>
    </submittedName>
</protein>
<sequence length="106" mass="11287">MDVSKISTSTWTIVFLITNLSLSYLLFNVINLEPSLSSVSLLTIITPLLVFTFVKIFLATPSPPTNTIITIPPPPPPSTSIPSTSIHSTSTPSTSAPSNSSKQKSN</sequence>
<evidence type="ECO:0000256" key="1">
    <source>
        <dbReference type="SAM" id="MobiDB-lite"/>
    </source>
</evidence>
<keyword evidence="2" id="KW-0472">Membrane</keyword>
<keyword evidence="4" id="KW-1185">Reference proteome</keyword>
<dbReference type="AlphaFoldDB" id="A0A397TAW5"/>
<name>A0A397TAW5_9GLOM</name>
<feature type="region of interest" description="Disordered" evidence="1">
    <location>
        <begin position="61"/>
        <end position="106"/>
    </location>
</feature>